<accession>A0AAD7DLL1</accession>
<evidence type="ECO:0000313" key="4">
    <source>
        <dbReference type="Proteomes" id="UP001221757"/>
    </source>
</evidence>
<feature type="region of interest" description="Disordered" evidence="2">
    <location>
        <begin position="462"/>
        <end position="572"/>
    </location>
</feature>
<dbReference type="AlphaFoldDB" id="A0AAD7DLL1"/>
<evidence type="ECO:0000256" key="1">
    <source>
        <dbReference type="SAM" id="Coils"/>
    </source>
</evidence>
<gene>
    <name evidence="3" type="ORF">B0H17DRAFT_1199156</name>
</gene>
<keyword evidence="4" id="KW-1185">Reference proteome</keyword>
<protein>
    <submittedName>
        <fullName evidence="3">Uncharacterized protein</fullName>
    </submittedName>
</protein>
<dbReference type="Proteomes" id="UP001221757">
    <property type="component" value="Unassembled WGS sequence"/>
</dbReference>
<organism evidence="3 4">
    <name type="scientific">Mycena rosella</name>
    <name type="common">Pink bonnet</name>
    <name type="synonym">Agaricus rosellus</name>
    <dbReference type="NCBI Taxonomy" id="1033263"/>
    <lineage>
        <taxon>Eukaryota</taxon>
        <taxon>Fungi</taxon>
        <taxon>Dikarya</taxon>
        <taxon>Basidiomycota</taxon>
        <taxon>Agaricomycotina</taxon>
        <taxon>Agaricomycetes</taxon>
        <taxon>Agaricomycetidae</taxon>
        <taxon>Agaricales</taxon>
        <taxon>Marasmiineae</taxon>
        <taxon>Mycenaceae</taxon>
        <taxon>Mycena</taxon>
    </lineage>
</organism>
<sequence length="572" mass="63286">MDPKSPPPFRKQPILVPDSPLPPGSPKKKIVVEDVILPKGNKLIVRGAYVADATTHDPVCLIRASIDKLRADSLLETIPVVAVPFSDRFPNPSVAYVLLDPSFNPPDPDDEPRWDLLDAWKCALQDENPTWEVVWAPAAEGWDRRMRTRFPTLVAELEKKMGRAPSKEEIVKCLNDILKANGIAAERAFTLGTNRAGAILIHLRQADTLLHQRAINCHKILPERLQVDRTKQVEIHHPFELVVTGISPYENVEQLLVRYLTSFTDDSGDAFAGHRVPDGYRDLLVFHMTSWATARRVLADHDEFRRVFAKYPKITALELVVSLNDGTVPWKASNSDKAGKFTAELEKLTHRFDKVECNVGVRLDSTHALIANVQKTTLELTTQVTNLTTVQQHTNLALVSMQRELTLTRQRTPIEAAESSLRLLVMLGGTEEEKDKVRKNIELLKAEKASIDAQINDLQGLSLALPPPLPRAHTPPPLTPPGLPRTPANPPRTSASSQVSPPLDTLCSPPRTTADDGPSNKKHCLSAKDDGDITEPQPVITVDSENPEEGEIADDIDPNEDTVMRDAQSGST</sequence>
<feature type="region of interest" description="Disordered" evidence="2">
    <location>
        <begin position="1"/>
        <end position="26"/>
    </location>
</feature>
<name>A0AAD7DLL1_MYCRO</name>
<reference evidence="3" key="1">
    <citation type="submission" date="2023-03" db="EMBL/GenBank/DDBJ databases">
        <title>Massive genome expansion in bonnet fungi (Mycena s.s.) driven by repeated elements and novel gene families across ecological guilds.</title>
        <authorList>
            <consortium name="Lawrence Berkeley National Laboratory"/>
            <person name="Harder C.B."/>
            <person name="Miyauchi S."/>
            <person name="Viragh M."/>
            <person name="Kuo A."/>
            <person name="Thoen E."/>
            <person name="Andreopoulos B."/>
            <person name="Lu D."/>
            <person name="Skrede I."/>
            <person name="Drula E."/>
            <person name="Henrissat B."/>
            <person name="Morin E."/>
            <person name="Kohler A."/>
            <person name="Barry K."/>
            <person name="LaButti K."/>
            <person name="Morin E."/>
            <person name="Salamov A."/>
            <person name="Lipzen A."/>
            <person name="Mereny Z."/>
            <person name="Hegedus B."/>
            <person name="Baldrian P."/>
            <person name="Stursova M."/>
            <person name="Weitz H."/>
            <person name="Taylor A."/>
            <person name="Grigoriev I.V."/>
            <person name="Nagy L.G."/>
            <person name="Martin F."/>
            <person name="Kauserud H."/>
        </authorList>
    </citation>
    <scope>NUCLEOTIDE SEQUENCE</scope>
    <source>
        <strain evidence="3">CBHHK067</strain>
    </source>
</reference>
<dbReference type="EMBL" id="JARKIE010000041">
    <property type="protein sequence ID" value="KAJ7694635.1"/>
    <property type="molecule type" value="Genomic_DNA"/>
</dbReference>
<evidence type="ECO:0000313" key="3">
    <source>
        <dbReference type="EMBL" id="KAJ7694635.1"/>
    </source>
</evidence>
<comment type="caution">
    <text evidence="3">The sequence shown here is derived from an EMBL/GenBank/DDBJ whole genome shotgun (WGS) entry which is preliminary data.</text>
</comment>
<feature type="compositionally biased region" description="Acidic residues" evidence="2">
    <location>
        <begin position="545"/>
        <end position="560"/>
    </location>
</feature>
<evidence type="ECO:0000256" key="2">
    <source>
        <dbReference type="SAM" id="MobiDB-lite"/>
    </source>
</evidence>
<feature type="compositionally biased region" description="Polar residues" evidence="2">
    <location>
        <begin position="491"/>
        <end position="500"/>
    </location>
</feature>
<keyword evidence="1" id="KW-0175">Coiled coil</keyword>
<feature type="coiled-coil region" evidence="1">
    <location>
        <begin position="427"/>
        <end position="461"/>
    </location>
</feature>
<feature type="compositionally biased region" description="Pro residues" evidence="2">
    <location>
        <begin position="465"/>
        <end position="490"/>
    </location>
</feature>
<proteinExistence type="predicted"/>
<feature type="compositionally biased region" description="Pro residues" evidence="2">
    <location>
        <begin position="1"/>
        <end position="10"/>
    </location>
</feature>